<dbReference type="Gene3D" id="3.40.50.800">
    <property type="entry name" value="Anticodon-binding domain"/>
    <property type="match status" value="1"/>
</dbReference>
<evidence type="ECO:0000256" key="4">
    <source>
        <dbReference type="ARBA" id="ARBA00022741"/>
    </source>
</evidence>
<comment type="similarity">
    <text evidence="9">Belongs to the class-II aminoacyl-tRNA synthetase family. ProS type 3 subfamily.</text>
</comment>
<dbReference type="PANTHER" id="PTHR43382">
    <property type="entry name" value="PROLYL-TRNA SYNTHETASE"/>
    <property type="match status" value="1"/>
</dbReference>
<organism evidence="12 13">
    <name type="scientific">Candidatus Iainarchaeum sp</name>
    <dbReference type="NCBI Taxonomy" id="3101447"/>
    <lineage>
        <taxon>Archaea</taxon>
        <taxon>Candidatus Iainarchaeota</taxon>
        <taxon>Candidatus Iainarchaeia</taxon>
        <taxon>Candidatus Iainarchaeales</taxon>
        <taxon>Candidatus Iainarchaeaceae</taxon>
        <taxon>Candidatus Iainarchaeum</taxon>
    </lineage>
</organism>
<dbReference type="InterPro" id="IPR033721">
    <property type="entry name" value="ProRS_core_arch_euk"/>
</dbReference>
<evidence type="ECO:0000256" key="8">
    <source>
        <dbReference type="ARBA" id="ARBA00047671"/>
    </source>
</evidence>
<dbReference type="FunFam" id="3.40.50.800:FF:000005">
    <property type="entry name" value="bifunctional glutamate/proline--tRNA ligase"/>
    <property type="match status" value="1"/>
</dbReference>
<dbReference type="PROSITE" id="PS50862">
    <property type="entry name" value="AA_TRNA_LIGASE_II"/>
    <property type="match status" value="1"/>
</dbReference>
<dbReference type="Pfam" id="PF00587">
    <property type="entry name" value="tRNA-synt_2b"/>
    <property type="match status" value="1"/>
</dbReference>
<dbReference type="InterPro" id="IPR004154">
    <property type="entry name" value="Anticodon-bd"/>
</dbReference>
<dbReference type="SUPFAM" id="SSF52954">
    <property type="entry name" value="Class II aaRS ABD-related"/>
    <property type="match status" value="1"/>
</dbReference>
<dbReference type="NCBIfam" id="TIGR00408">
    <property type="entry name" value="proS_fam_I"/>
    <property type="match status" value="1"/>
</dbReference>
<proteinExistence type="inferred from homology"/>
<dbReference type="InterPro" id="IPR002316">
    <property type="entry name" value="Pro-tRNA-ligase_IIa"/>
</dbReference>
<feature type="domain" description="Aminoacyl-transfer RNA synthetases class-II family profile" evidence="11">
    <location>
        <begin position="44"/>
        <end position="286"/>
    </location>
</feature>
<evidence type="ECO:0000256" key="5">
    <source>
        <dbReference type="ARBA" id="ARBA00022840"/>
    </source>
</evidence>
<dbReference type="GO" id="GO:0006433">
    <property type="term" value="P:prolyl-tRNA aminoacylation"/>
    <property type="evidence" value="ECO:0007669"/>
    <property type="project" value="UniProtKB-UniRule"/>
</dbReference>
<evidence type="ECO:0000256" key="9">
    <source>
        <dbReference type="ARBA" id="ARBA00060806"/>
    </source>
</evidence>
<dbReference type="InterPro" id="IPR006195">
    <property type="entry name" value="aa-tRNA-synth_II"/>
</dbReference>
<dbReference type="InterPro" id="IPR036621">
    <property type="entry name" value="Anticodon-bd_dom_sf"/>
</dbReference>
<dbReference type="Gene3D" id="3.30.110.30">
    <property type="entry name" value="C-terminal domain of ProRS"/>
    <property type="match status" value="1"/>
</dbReference>
<evidence type="ECO:0000256" key="3">
    <source>
        <dbReference type="ARBA" id="ARBA00022598"/>
    </source>
</evidence>
<dbReference type="InterPro" id="IPR045864">
    <property type="entry name" value="aa-tRNA-synth_II/BPL/LPL"/>
</dbReference>
<reference evidence="12" key="1">
    <citation type="submission" date="2021-01" db="EMBL/GenBank/DDBJ databases">
        <title>Active Sulfur Cycling in an Early Earth Analoge.</title>
        <authorList>
            <person name="Hahn C.R."/>
            <person name="Youssef N.H."/>
            <person name="Elshahed M."/>
        </authorList>
    </citation>
    <scope>NUCLEOTIDE SEQUENCE</scope>
    <source>
        <strain evidence="12">Zod_Metabat.1151</strain>
    </source>
</reference>
<dbReference type="PANTHER" id="PTHR43382:SF2">
    <property type="entry name" value="BIFUNCTIONAL GLUTAMATE_PROLINE--TRNA LIGASE"/>
    <property type="match status" value="1"/>
</dbReference>
<accession>A0A938YYG2</accession>
<comment type="catalytic activity">
    <reaction evidence="8">
        <text>tRNA(Pro) + L-proline + ATP = L-prolyl-tRNA(Pro) + AMP + diphosphate</text>
        <dbReference type="Rhea" id="RHEA:14305"/>
        <dbReference type="Rhea" id="RHEA-COMP:9700"/>
        <dbReference type="Rhea" id="RHEA-COMP:9702"/>
        <dbReference type="ChEBI" id="CHEBI:30616"/>
        <dbReference type="ChEBI" id="CHEBI:33019"/>
        <dbReference type="ChEBI" id="CHEBI:60039"/>
        <dbReference type="ChEBI" id="CHEBI:78442"/>
        <dbReference type="ChEBI" id="CHEBI:78532"/>
        <dbReference type="ChEBI" id="CHEBI:456215"/>
        <dbReference type="EC" id="6.1.1.15"/>
    </reaction>
</comment>
<dbReference type="GO" id="GO:0005737">
    <property type="term" value="C:cytoplasm"/>
    <property type="evidence" value="ECO:0007669"/>
    <property type="project" value="InterPro"/>
</dbReference>
<evidence type="ECO:0000256" key="1">
    <source>
        <dbReference type="ARBA" id="ARBA00012831"/>
    </source>
</evidence>
<name>A0A938YYG2_9ARCH</name>
<keyword evidence="5" id="KW-0067">ATP-binding</keyword>
<dbReference type="SUPFAM" id="SSF55681">
    <property type="entry name" value="Class II aaRS and biotin synthetases"/>
    <property type="match status" value="1"/>
</dbReference>
<dbReference type="Proteomes" id="UP000809243">
    <property type="component" value="Unassembled WGS sequence"/>
</dbReference>
<dbReference type="InterPro" id="IPR004499">
    <property type="entry name" value="Pro-tRNA-ligase_IIa_arc-type"/>
</dbReference>
<dbReference type="AlphaFoldDB" id="A0A938YYG2"/>
<gene>
    <name evidence="12" type="ORF">JW744_04225</name>
</gene>
<evidence type="ECO:0000313" key="13">
    <source>
        <dbReference type="Proteomes" id="UP000809243"/>
    </source>
</evidence>
<dbReference type="PRINTS" id="PR01046">
    <property type="entry name" value="TRNASYNTHPRO"/>
</dbReference>
<feature type="non-terminal residue" evidence="12">
    <location>
        <position position="442"/>
    </location>
</feature>
<dbReference type="HAMAP" id="MF_01571">
    <property type="entry name" value="Pro_tRNA_synth_type3"/>
    <property type="match status" value="1"/>
</dbReference>
<dbReference type="GO" id="GO:0005524">
    <property type="term" value="F:ATP binding"/>
    <property type="evidence" value="ECO:0007669"/>
    <property type="project" value="UniProtKB-KW"/>
</dbReference>
<dbReference type="EMBL" id="JAFGDB010000072">
    <property type="protein sequence ID" value="MBN2067648.1"/>
    <property type="molecule type" value="Genomic_DNA"/>
</dbReference>
<dbReference type="EC" id="6.1.1.15" evidence="1 10"/>
<evidence type="ECO:0000256" key="10">
    <source>
        <dbReference type="NCBIfam" id="TIGR00408"/>
    </source>
</evidence>
<keyword evidence="3 12" id="KW-0436">Ligase</keyword>
<protein>
    <recommendedName>
        <fullName evidence="2 10">Proline--tRNA ligase</fullName>
        <ecNumber evidence="1 10">6.1.1.15</ecNumber>
    </recommendedName>
</protein>
<keyword evidence="7" id="KW-0030">Aminoacyl-tRNA synthetase</keyword>
<sequence length="442" mass="50548">MPEVEKQQGITVKKEQDFSEWYNQIVLRAELADYAPVRGFMIVRPAAYQIWEKIQGFFNKAIEMHGVKNAYFPLLIPKSFFEKEAEHAAGFEPELAWVEEGKQDAEEKVAIRPTSETIIYDSYAKWIRSWRDLPLRLNQWCNVLRWEVKQCKLFLRTREFLWQEGHCVYTTEQECEKEALAYLDEYKKLCEELLAIPVIPGEKTESERFAGAKRTFTIEALMPDGKALQMGTSHNLGQGFAKVFGISYLDEKGQKQLPWQNSWGFSTRLIGALVMVHADNKGLVLPPNVAANKIVIVPIIFDKTREKVLKKAKRLSKKLSKFSPILDDRDGYSAGWKFNEWELKGIPLRVEVGPKDIAKKQAVLVRRDSGKKLIVKEGQLAKKAEALLKDMQAGLFSNAGQFLKKNTLEVKSWADFKNALESKKLILAHFCNAPSCEEAIKG</sequence>
<dbReference type="InterPro" id="IPR002314">
    <property type="entry name" value="aa-tRNA-synt_IIb"/>
</dbReference>
<evidence type="ECO:0000256" key="2">
    <source>
        <dbReference type="ARBA" id="ARBA00019110"/>
    </source>
</evidence>
<comment type="caution">
    <text evidence="12">The sequence shown here is derived from an EMBL/GenBank/DDBJ whole genome shotgun (WGS) entry which is preliminary data.</text>
</comment>
<evidence type="ECO:0000256" key="6">
    <source>
        <dbReference type="ARBA" id="ARBA00022917"/>
    </source>
</evidence>
<dbReference type="Gene3D" id="3.30.930.10">
    <property type="entry name" value="Bira Bifunctional Protein, Domain 2"/>
    <property type="match status" value="1"/>
</dbReference>
<keyword evidence="6" id="KW-0648">Protein biosynthesis</keyword>
<dbReference type="FunFam" id="3.30.930.10:FF:000037">
    <property type="entry name" value="Proline--tRNA ligase"/>
    <property type="match status" value="1"/>
</dbReference>
<dbReference type="InterPro" id="IPR017449">
    <property type="entry name" value="Pro-tRNA_synth_II"/>
</dbReference>
<evidence type="ECO:0000313" key="12">
    <source>
        <dbReference type="EMBL" id="MBN2067648.1"/>
    </source>
</evidence>
<dbReference type="GO" id="GO:0017101">
    <property type="term" value="C:aminoacyl-tRNA synthetase multienzyme complex"/>
    <property type="evidence" value="ECO:0007669"/>
    <property type="project" value="TreeGrafter"/>
</dbReference>
<evidence type="ECO:0000256" key="7">
    <source>
        <dbReference type="ARBA" id="ARBA00023146"/>
    </source>
</evidence>
<keyword evidence="4" id="KW-0547">Nucleotide-binding</keyword>
<evidence type="ECO:0000259" key="11">
    <source>
        <dbReference type="PROSITE" id="PS50862"/>
    </source>
</evidence>
<dbReference type="Pfam" id="PF03129">
    <property type="entry name" value="HGTP_anticodon"/>
    <property type="match status" value="1"/>
</dbReference>
<dbReference type="GO" id="GO:0004827">
    <property type="term" value="F:proline-tRNA ligase activity"/>
    <property type="evidence" value="ECO:0007669"/>
    <property type="project" value="UniProtKB-UniRule"/>
</dbReference>
<dbReference type="CDD" id="cd00778">
    <property type="entry name" value="ProRS_core_arch_euk"/>
    <property type="match status" value="1"/>
</dbReference>